<dbReference type="Proteomes" id="UP001608902">
    <property type="component" value="Unassembled WGS sequence"/>
</dbReference>
<protein>
    <submittedName>
        <fullName evidence="1">Uncharacterized protein</fullName>
    </submittedName>
</protein>
<accession>A0ABD6ET39</accession>
<name>A0ABD6ET39_9BILA</name>
<sequence>MHRKYEKVVMKMLNNTRRNRKIFRDVRLIYELCDVHDPAVQPTVDSDIKFNKDSQLFTNLGMDGVFDKDLVTLVNGTERIRSYGMCPASLTLSLILLAQSFHKYST</sequence>
<organism evidence="1 2">
    <name type="scientific">Gnathostoma spinigerum</name>
    <dbReference type="NCBI Taxonomy" id="75299"/>
    <lineage>
        <taxon>Eukaryota</taxon>
        <taxon>Metazoa</taxon>
        <taxon>Ecdysozoa</taxon>
        <taxon>Nematoda</taxon>
        <taxon>Chromadorea</taxon>
        <taxon>Rhabditida</taxon>
        <taxon>Spirurina</taxon>
        <taxon>Gnathostomatomorpha</taxon>
        <taxon>Gnathostomatoidea</taxon>
        <taxon>Gnathostomatidae</taxon>
        <taxon>Gnathostoma</taxon>
    </lineage>
</organism>
<gene>
    <name evidence="1" type="ORF">AB6A40_007330</name>
</gene>
<reference evidence="1 2" key="1">
    <citation type="submission" date="2024-08" db="EMBL/GenBank/DDBJ databases">
        <title>Gnathostoma spinigerum genome.</title>
        <authorList>
            <person name="Gonzalez-Bertolin B."/>
            <person name="Monzon S."/>
            <person name="Zaballos A."/>
            <person name="Jimenez P."/>
            <person name="Dekumyoy P."/>
            <person name="Varona S."/>
            <person name="Cuesta I."/>
            <person name="Sumanam S."/>
            <person name="Adisakwattana P."/>
            <person name="Gasser R.B."/>
            <person name="Hernandez-Gonzalez A."/>
            <person name="Young N.D."/>
            <person name="Perteguer M.J."/>
        </authorList>
    </citation>
    <scope>NUCLEOTIDE SEQUENCE [LARGE SCALE GENOMIC DNA]</scope>
    <source>
        <strain evidence="1">AL3</strain>
        <tissue evidence="1">Liver</tissue>
    </source>
</reference>
<keyword evidence="2" id="KW-1185">Reference proteome</keyword>
<evidence type="ECO:0000313" key="2">
    <source>
        <dbReference type="Proteomes" id="UP001608902"/>
    </source>
</evidence>
<dbReference type="AlphaFoldDB" id="A0ABD6ET39"/>
<evidence type="ECO:0000313" key="1">
    <source>
        <dbReference type="EMBL" id="MFH4980621.1"/>
    </source>
</evidence>
<comment type="caution">
    <text evidence="1">The sequence shown here is derived from an EMBL/GenBank/DDBJ whole genome shotgun (WGS) entry which is preliminary data.</text>
</comment>
<proteinExistence type="predicted"/>
<dbReference type="EMBL" id="JBGFUD010005819">
    <property type="protein sequence ID" value="MFH4980621.1"/>
    <property type="molecule type" value="Genomic_DNA"/>
</dbReference>